<dbReference type="Gene3D" id="3.40.50.300">
    <property type="entry name" value="P-loop containing nucleotide triphosphate hydrolases"/>
    <property type="match status" value="1"/>
</dbReference>
<organism evidence="2 3">
    <name type="scientific">Paragonimus westermani</name>
    <dbReference type="NCBI Taxonomy" id="34504"/>
    <lineage>
        <taxon>Eukaryota</taxon>
        <taxon>Metazoa</taxon>
        <taxon>Spiralia</taxon>
        <taxon>Lophotrochozoa</taxon>
        <taxon>Platyhelminthes</taxon>
        <taxon>Trematoda</taxon>
        <taxon>Digenea</taxon>
        <taxon>Plagiorchiida</taxon>
        <taxon>Troglotremata</taxon>
        <taxon>Troglotrematidae</taxon>
        <taxon>Paragonimus</taxon>
    </lineage>
</organism>
<reference evidence="2 3" key="1">
    <citation type="journal article" date="2019" name="Gigascience">
        <title>Whole-genome sequence of the oriental lung fluke Paragonimus westermani.</title>
        <authorList>
            <person name="Oey H."/>
            <person name="Zakrzewski M."/>
            <person name="Narain K."/>
            <person name="Devi K.R."/>
            <person name="Agatsuma T."/>
            <person name="Nawaratna S."/>
            <person name="Gobert G.N."/>
            <person name="Jones M.K."/>
            <person name="Ragan M.A."/>
            <person name="McManus D.P."/>
            <person name="Krause L."/>
        </authorList>
    </citation>
    <scope>NUCLEOTIDE SEQUENCE [LARGE SCALE GENOMIC DNA]</scope>
    <source>
        <strain evidence="2 3">IND2009</strain>
    </source>
</reference>
<evidence type="ECO:0000256" key="1">
    <source>
        <dbReference type="SAM" id="MobiDB-lite"/>
    </source>
</evidence>
<dbReference type="InterPro" id="IPR051978">
    <property type="entry name" value="Rho-GAP_domain"/>
</dbReference>
<name>A0A5J4NQG5_9TREM</name>
<evidence type="ECO:0008006" key="4">
    <source>
        <dbReference type="Google" id="ProtNLM"/>
    </source>
</evidence>
<gene>
    <name evidence="2" type="ORF">DEA37_0013829</name>
</gene>
<protein>
    <recommendedName>
        <fullName evidence="4">Rho GTPase-activating protein 190</fullName>
    </recommendedName>
</protein>
<dbReference type="PANTHER" id="PTHR46005:SF4">
    <property type="entry name" value="RHO GTPASE-ACTIVATING PROTEIN 190"/>
    <property type="match status" value="1"/>
</dbReference>
<comment type="caution">
    <text evidence="2">The sequence shown here is derived from an EMBL/GenBank/DDBJ whole genome shotgun (WGS) entry which is preliminary data.</text>
</comment>
<dbReference type="Proteomes" id="UP000324629">
    <property type="component" value="Unassembled WGS sequence"/>
</dbReference>
<dbReference type="PANTHER" id="PTHR46005">
    <property type="entry name" value="RHO GTPASE-ACTIVATING PROTEIN 190"/>
    <property type="match status" value="1"/>
</dbReference>
<sequence length="1343" mass="148153">MPSLNSAVLAKNDKPCFISVIGYPGTGNNRVHVGKSCLIHRFLSRTPYCENHLSVLNPSEFDGEVVGSNHWLYWGESRLTLNQDTYSKLCIIEHCEFVDDHLFAPISVKQNYVERCLSRVLHVDFKKLAYVCKEQLGDESSFPRTYLEPGNVYISVYICVYDITLSGTAASDQACFLHTVIEHLSLLNFPLVLATSKHDADVSDIASNYLGSCLVKARKRWLKKHFCLVETSAKLNINVRKVFEYAAVAASGLLTKLKHAKKSHVSNFDQRFKDFSHFLWRSINGKTRYHAYQSRVYEAGVVPTFLTDFSDSFRFAYSAQYPHQDRKKRRAPPNFVNYRSNTLNGSFDAPRTPLCSDSVNSHHTCGSHCNTAGCMHPTPNRPQLYCRTENIAPVLPTPPPLLLSGPRSPGLFGPTSCPAFFGSKAPEHSSLVDDLAIVRSSADWPLTRICLHGDAPTVCNVIQALRTVCPLDKYRTKSGSFYRVWILPGSSALQEELSQFTLKQKSVLPSSRRSVSSVRRPFFSVPRDQNGLTKPHTSAFYVPSSSTDNGTPDSSSDDTGASQSKLPPMAINPSDTMEERQLLSSSLPVSQFCLRIFVYSSASELLSYEDKVFNPRPQMFTNTSDGPMKKCDAILFWSSSNSTFDSSVPELIKSGIILSSRCGTPFMNGNNSISNELLGHLLSLASNPTDRCRRNFATDEHDFVSIDWTAFDLNYHIPILFKLLDTTAEPCVPSFGPSGFVPSLVSLVSFNKEVERHDVCESGQGRPTSSGVHRLLYSPQTVPAPTAVKPELKSSLTDTVTLLQTAPRFTFLHQLNDLFDDDRGTSECADAALRVVFIYYLVSAWPSIEVSICTSLESLFNIPSSSGDSGTCSSSSSRVNVVVLVAIHERSKTEDCSTTSMGIRTELDFFKDFAGIHNCSLLYINDFYQPSDVRITDASHCPSSVCESVRRSTGSMIKPQLLFLSVSTKDSFETAIHRLALQGHPSVWSRVPGFQDMFADRLCHTMYPPASILTEKSFGENPVQPNCDSIQVRSSEPLPGAFSPPCYDKLSFGSSEQRDPYTRACTGSFQLKNSGGNMVALPWIPLSPAEALRLPTSRLNSASFTNELGICCLDSSSEPQTSLFSSPVFSAYATGEMRSSVEEYYAELPKVQEQQNLFAVEQRQRRVSRPKRPCPCVSAINSPSSSPSSIITNLEMPFSSDLSNSRAVNSTGNLVCLLASPADEVVSRCPTVCPLPTESDTGVYAEVNDALVSEFSASSSPSLAAGTHTRPSQKISWPCSYDSSYASLCDSTPRKHLSPESLDHVCGHTSRILQNPAISGKLFCSVCFVWAHFGVLSHVYTYN</sequence>
<dbReference type="GO" id="GO:0005829">
    <property type="term" value="C:cytosol"/>
    <property type="evidence" value="ECO:0007669"/>
    <property type="project" value="TreeGrafter"/>
</dbReference>
<feature type="compositionally biased region" description="Polar residues" evidence="1">
    <location>
        <begin position="543"/>
        <end position="565"/>
    </location>
</feature>
<proteinExistence type="predicted"/>
<dbReference type="GO" id="GO:0007266">
    <property type="term" value="P:Rho protein signal transduction"/>
    <property type="evidence" value="ECO:0007669"/>
    <property type="project" value="TreeGrafter"/>
</dbReference>
<dbReference type="EMBL" id="QNGE01001293">
    <property type="protein sequence ID" value="KAA3677917.1"/>
    <property type="molecule type" value="Genomic_DNA"/>
</dbReference>
<dbReference type="GO" id="GO:0050770">
    <property type="term" value="P:regulation of axonogenesis"/>
    <property type="evidence" value="ECO:0007669"/>
    <property type="project" value="TreeGrafter"/>
</dbReference>
<dbReference type="GO" id="GO:0008361">
    <property type="term" value="P:regulation of cell size"/>
    <property type="evidence" value="ECO:0007669"/>
    <property type="project" value="TreeGrafter"/>
</dbReference>
<evidence type="ECO:0000313" key="3">
    <source>
        <dbReference type="Proteomes" id="UP000324629"/>
    </source>
</evidence>
<dbReference type="InterPro" id="IPR027417">
    <property type="entry name" value="P-loop_NTPase"/>
</dbReference>
<evidence type="ECO:0000313" key="2">
    <source>
        <dbReference type="EMBL" id="KAA3677917.1"/>
    </source>
</evidence>
<dbReference type="SUPFAM" id="SSF52540">
    <property type="entry name" value="P-loop containing nucleoside triphosphate hydrolases"/>
    <property type="match status" value="1"/>
</dbReference>
<dbReference type="GO" id="GO:0005096">
    <property type="term" value="F:GTPase activator activity"/>
    <property type="evidence" value="ECO:0007669"/>
    <property type="project" value="TreeGrafter"/>
</dbReference>
<accession>A0A5J4NQG5</accession>
<feature type="region of interest" description="Disordered" evidence="1">
    <location>
        <begin position="526"/>
        <end position="573"/>
    </location>
</feature>
<keyword evidence="3" id="KW-1185">Reference proteome</keyword>